<dbReference type="InterPro" id="IPR005625">
    <property type="entry name" value="PepSY-ass_TM"/>
</dbReference>
<dbReference type="PANTHER" id="PTHR34219:SF1">
    <property type="entry name" value="PEPSY DOMAIN-CONTAINING PROTEIN"/>
    <property type="match status" value="1"/>
</dbReference>
<evidence type="ECO:0000256" key="2">
    <source>
        <dbReference type="SAM" id="Phobius"/>
    </source>
</evidence>
<dbReference type="RefSeq" id="WP_068273724.1">
    <property type="nucleotide sequence ID" value="NZ_LQZG01000002.1"/>
</dbReference>
<feature type="transmembrane region" description="Helical" evidence="2">
    <location>
        <begin position="381"/>
        <end position="409"/>
    </location>
</feature>
<feature type="transmembrane region" description="Helical" evidence="2">
    <location>
        <begin position="175"/>
        <end position="196"/>
    </location>
</feature>
<organism evidence="3 4">
    <name type="scientific">Janibacter melonis</name>
    <dbReference type="NCBI Taxonomy" id="262209"/>
    <lineage>
        <taxon>Bacteria</taxon>
        <taxon>Bacillati</taxon>
        <taxon>Actinomycetota</taxon>
        <taxon>Actinomycetes</taxon>
        <taxon>Micrococcales</taxon>
        <taxon>Intrasporangiaceae</taxon>
        <taxon>Janibacter</taxon>
    </lineage>
</organism>
<dbReference type="PANTHER" id="PTHR34219">
    <property type="entry name" value="IRON-REGULATED INNER MEMBRANE PROTEIN-RELATED"/>
    <property type="match status" value="1"/>
</dbReference>
<name>A0A176QE00_9MICO</name>
<evidence type="ECO:0000256" key="1">
    <source>
        <dbReference type="SAM" id="MobiDB-lite"/>
    </source>
</evidence>
<evidence type="ECO:0000313" key="3">
    <source>
        <dbReference type="EMBL" id="OAB87893.1"/>
    </source>
</evidence>
<reference evidence="3 4" key="1">
    <citation type="submission" date="2016-01" db="EMBL/GenBank/DDBJ databases">
        <title>Janibacter melonis strain CD11_4 genome sequencing and assembly.</title>
        <authorList>
            <person name="Nair G.R."/>
            <person name="Kaur G."/>
            <person name="Chander A.M."/>
            <person name="Mayilraj S."/>
        </authorList>
    </citation>
    <scope>NUCLEOTIDE SEQUENCE [LARGE SCALE GENOMIC DNA]</scope>
    <source>
        <strain evidence="3 4">CD11-4</strain>
    </source>
</reference>
<feature type="compositionally biased region" description="Low complexity" evidence="1">
    <location>
        <begin position="1"/>
        <end position="10"/>
    </location>
</feature>
<dbReference type="STRING" id="262209.AWH69_07680"/>
<accession>A0A176QE00</accession>
<keyword evidence="2" id="KW-1133">Transmembrane helix</keyword>
<feature type="transmembrane region" description="Helical" evidence="2">
    <location>
        <begin position="437"/>
        <end position="467"/>
    </location>
</feature>
<dbReference type="Pfam" id="PF03929">
    <property type="entry name" value="PepSY_TM"/>
    <property type="match status" value="1"/>
</dbReference>
<comment type="caution">
    <text evidence="3">The sequence shown here is derived from an EMBL/GenBank/DDBJ whole genome shotgun (WGS) entry which is preliminary data.</text>
</comment>
<dbReference type="Proteomes" id="UP000076976">
    <property type="component" value="Unassembled WGS sequence"/>
</dbReference>
<feature type="region of interest" description="Disordered" evidence="1">
    <location>
        <begin position="1"/>
        <end position="25"/>
    </location>
</feature>
<protein>
    <submittedName>
        <fullName evidence="3">Peptidase</fullName>
    </submittedName>
</protein>
<evidence type="ECO:0000313" key="4">
    <source>
        <dbReference type="Proteomes" id="UP000076976"/>
    </source>
</evidence>
<feature type="region of interest" description="Disordered" evidence="1">
    <location>
        <begin position="274"/>
        <end position="296"/>
    </location>
</feature>
<keyword evidence="2" id="KW-0812">Transmembrane</keyword>
<dbReference type="AlphaFoldDB" id="A0A176QE00"/>
<proteinExistence type="predicted"/>
<sequence>MSTTTSSTTSPTPPPASAAPPGRDRTTRGWLPQLLLRLHFYAGLLVGPFVLVAALTGAVYALTPSIERVVYAEQLSTDGTGVHRPLSEQVATAQAYTGGERVAAVRPAPDAGSTTRVMFAAPGLGESESRAIFVDPYTNAVRGDLTVYGTSGALPVRTWVDQLHRGLHLGEPGRLYSELAASWLWVVALAGLGLWLRRLRRTRRLREMLLPPRGRAGYRRTRDRHAAVGAWVLVGALGLSATGITWSQLAGERVTDLRAQLGWSAPALDTELSSGTAAAGAHHAGHHGDGGSGEAPRVAPVSFDAVLGAARQAGIDAGQVEVSAPAAEGSAWVVREIRAAYPTEVDTVAVDGDTLEVTDRVTFAEHPFVAKLARWGIDLHIGALFGLANQVALFVLACGIAASVVWGYAMWWRRGTTRPGRLGGRAPARGALARAPWWGLMGVAAVAVVVGLALSLVGISLLVFVLVDAGRGLLARRREARTT</sequence>
<feature type="transmembrane region" description="Helical" evidence="2">
    <location>
        <begin position="38"/>
        <end position="62"/>
    </location>
</feature>
<keyword evidence="4" id="KW-1185">Reference proteome</keyword>
<dbReference type="EMBL" id="LQZG01000002">
    <property type="protein sequence ID" value="OAB87893.1"/>
    <property type="molecule type" value="Genomic_DNA"/>
</dbReference>
<keyword evidence="2" id="KW-0472">Membrane</keyword>
<gene>
    <name evidence="3" type="ORF">AWH69_07680</name>
</gene>